<evidence type="ECO:0000313" key="3">
    <source>
        <dbReference type="EMBL" id="PVX39914.1"/>
    </source>
</evidence>
<keyword evidence="2" id="KW-0175">Coiled coil</keyword>
<dbReference type="Proteomes" id="UP000245909">
    <property type="component" value="Unassembled WGS sequence"/>
</dbReference>
<keyword evidence="1 2" id="KW-0963">Cytoplasm</keyword>
<name>A0A2U0T8R9_9PAST</name>
<feature type="coiled-coil region" evidence="2">
    <location>
        <begin position="70"/>
        <end position="104"/>
    </location>
</feature>
<dbReference type="HAMAP" id="MF_00683">
    <property type="entry name" value="UPF0265"/>
    <property type="match status" value="1"/>
</dbReference>
<dbReference type="PANTHER" id="PTHR39591">
    <property type="entry name" value="UPF0265 PROTEIN YEEX"/>
    <property type="match status" value="1"/>
</dbReference>
<proteinExistence type="inferred from homology"/>
<evidence type="ECO:0000256" key="1">
    <source>
        <dbReference type="ARBA" id="ARBA00022490"/>
    </source>
</evidence>
<evidence type="ECO:0000313" key="4">
    <source>
        <dbReference type="Proteomes" id="UP000245909"/>
    </source>
</evidence>
<dbReference type="GO" id="GO:0032880">
    <property type="term" value="P:regulation of protein localization"/>
    <property type="evidence" value="ECO:0007669"/>
    <property type="project" value="UniProtKB-UniRule"/>
</dbReference>
<evidence type="ECO:0000256" key="2">
    <source>
        <dbReference type="HAMAP-Rule" id="MF_00683"/>
    </source>
</evidence>
<dbReference type="PANTHER" id="PTHR39591:SF1">
    <property type="entry name" value="UPF0265 PROTEIN YEEX"/>
    <property type="match status" value="1"/>
</dbReference>
<reference evidence="3 4" key="1">
    <citation type="submission" date="2018-05" db="EMBL/GenBank/DDBJ databases">
        <title>Genomic Encyclopedia of Type Strains, Phase IV (KMG-IV): sequencing the most valuable type-strain genomes for metagenomic binning, comparative biology and taxonomic classification.</title>
        <authorList>
            <person name="Goeker M."/>
        </authorList>
    </citation>
    <scope>NUCLEOTIDE SEQUENCE [LARGE SCALE GENOMIC DNA]</scope>
    <source>
        <strain evidence="3 4">DSM 22999</strain>
    </source>
</reference>
<dbReference type="Pfam" id="PF04363">
    <property type="entry name" value="DUF496"/>
    <property type="match status" value="1"/>
</dbReference>
<sequence length="113" mass="13516">MDSASKQSFQDALEYVRITRQRNKLLRDIEDCERKIRDNKKRILLLDNLSDYIQDDMSIADVRIIIENMHDDYENRVDEYVIKAAEMSEQRRDLKARMKELKASHVVVTKKDK</sequence>
<dbReference type="GO" id="GO:0005829">
    <property type="term" value="C:cytosol"/>
    <property type="evidence" value="ECO:0007669"/>
    <property type="project" value="TreeGrafter"/>
</dbReference>
<dbReference type="OrthoDB" id="90485at2"/>
<dbReference type="InterPro" id="IPR007458">
    <property type="entry name" value="DUF496"/>
</dbReference>
<protein>
    <recommendedName>
        <fullName evidence="2">Pole-localizer protein TmaR</fullName>
    </recommendedName>
</protein>
<dbReference type="AlphaFoldDB" id="A0A2U0T8R9"/>
<comment type="caution">
    <text evidence="3">The sequence shown here is derived from an EMBL/GenBank/DDBJ whole genome shotgun (WGS) entry which is preliminary data.</text>
</comment>
<gene>
    <name evidence="2" type="primary">tmaR</name>
    <name evidence="3" type="ORF">C8D76_104118</name>
</gene>
<feature type="coiled-coil region" evidence="2">
    <location>
        <begin position="15"/>
        <end position="42"/>
    </location>
</feature>
<organism evidence="3 4">
    <name type="scientific">Alitibacter langaaensis DSM 22999</name>
    <dbReference type="NCBI Taxonomy" id="1122935"/>
    <lineage>
        <taxon>Bacteria</taxon>
        <taxon>Pseudomonadati</taxon>
        <taxon>Pseudomonadota</taxon>
        <taxon>Gammaproteobacteria</taxon>
        <taxon>Pasteurellales</taxon>
        <taxon>Pasteurellaceae</taxon>
        <taxon>Alitibacter</taxon>
    </lineage>
</organism>
<dbReference type="PIRSF" id="PIRSF028773">
    <property type="entry name" value="UCP028773"/>
    <property type="match status" value="1"/>
</dbReference>
<keyword evidence="4" id="KW-1185">Reference proteome</keyword>
<dbReference type="NCBIfam" id="NF003844">
    <property type="entry name" value="PRK05423.1"/>
    <property type="match status" value="1"/>
</dbReference>
<accession>A0A2U0T8R9</accession>
<comment type="similarity">
    <text evidence="2">Belongs to the pole-localizer TmaR family.</text>
</comment>
<dbReference type="RefSeq" id="WP_116631625.1">
    <property type="nucleotide sequence ID" value="NZ_QENU01000004.1"/>
</dbReference>
<comment type="function">
    <text evidence="2">Pole-localizer protein involved in the regulation of several cellular processes.</text>
</comment>
<comment type="subcellular location">
    <subcellularLocation>
        <location evidence="2">Cytoplasm</location>
    </subcellularLocation>
</comment>
<dbReference type="EMBL" id="QENU01000004">
    <property type="protein sequence ID" value="PVX39914.1"/>
    <property type="molecule type" value="Genomic_DNA"/>
</dbReference>